<dbReference type="PATRIC" id="fig|1469144.9.peg.5570"/>
<evidence type="ECO:0000256" key="2">
    <source>
        <dbReference type="ARBA" id="ARBA00022475"/>
    </source>
</evidence>
<keyword evidence="5" id="KW-1133">Transmembrane helix</keyword>
<dbReference type="InterPro" id="IPR036526">
    <property type="entry name" value="C-N_Hydrolase_sf"/>
</dbReference>
<reference evidence="11" key="1">
    <citation type="submission" date="2015-02" db="EMBL/GenBank/DDBJ databases">
        <title>Physiological reanalysis, assessment of diazotrophy, and genome sequences of multiple isolates of Streptomyces thermoautotrophicus.</title>
        <authorList>
            <person name="MacKellar D.C."/>
            <person name="Lieber L."/>
            <person name="Norman J."/>
            <person name="Bolger A."/>
            <person name="Tobin C."/>
            <person name="Murray J.W."/>
            <person name="Friesen M."/>
            <person name="Prell J."/>
        </authorList>
    </citation>
    <scope>NUCLEOTIDE SEQUENCE [LARGE SCALE GENOMIC DNA]</scope>
    <source>
        <strain evidence="11">UBT1</strain>
    </source>
</reference>
<dbReference type="GO" id="GO:0016410">
    <property type="term" value="F:N-acyltransferase activity"/>
    <property type="evidence" value="ECO:0007669"/>
    <property type="project" value="InterPro"/>
</dbReference>
<keyword evidence="6" id="KW-0472">Membrane</keyword>
<evidence type="ECO:0000256" key="1">
    <source>
        <dbReference type="ARBA" id="ARBA00004651"/>
    </source>
</evidence>
<dbReference type="GO" id="GO:0042158">
    <property type="term" value="P:lipoprotein biosynthetic process"/>
    <property type="evidence" value="ECO:0007669"/>
    <property type="project" value="InterPro"/>
</dbReference>
<organism evidence="10 11">
    <name type="scientific">Carbonactinospora thermoautotrophica</name>
    <dbReference type="NCBI Taxonomy" id="1469144"/>
    <lineage>
        <taxon>Bacteria</taxon>
        <taxon>Bacillati</taxon>
        <taxon>Actinomycetota</taxon>
        <taxon>Actinomycetes</taxon>
        <taxon>Kitasatosporales</taxon>
        <taxon>Carbonactinosporaceae</taxon>
        <taxon>Carbonactinospora</taxon>
    </lineage>
</organism>
<dbReference type="Pfam" id="PF00795">
    <property type="entry name" value="CN_hydrolase"/>
    <property type="match status" value="1"/>
</dbReference>
<dbReference type="SUPFAM" id="SSF56317">
    <property type="entry name" value="Carbon-nitrogen hydrolase"/>
    <property type="match status" value="1"/>
</dbReference>
<evidence type="ECO:0000256" key="6">
    <source>
        <dbReference type="ARBA" id="ARBA00023136"/>
    </source>
</evidence>
<evidence type="ECO:0000313" key="11">
    <source>
        <dbReference type="Proteomes" id="UP000070598"/>
    </source>
</evidence>
<keyword evidence="7 10" id="KW-0012">Acyltransferase</keyword>
<evidence type="ECO:0000256" key="4">
    <source>
        <dbReference type="ARBA" id="ARBA00022692"/>
    </source>
</evidence>
<dbReference type="NCBIfam" id="TIGR00546">
    <property type="entry name" value="lnt"/>
    <property type="match status" value="1"/>
</dbReference>
<evidence type="ECO:0000256" key="8">
    <source>
        <dbReference type="SAM" id="SignalP"/>
    </source>
</evidence>
<keyword evidence="4" id="KW-0812">Transmembrane</keyword>
<accession>A0A132NLG5</accession>
<dbReference type="PANTHER" id="PTHR38686:SF1">
    <property type="entry name" value="APOLIPOPROTEIN N-ACYLTRANSFERASE"/>
    <property type="match status" value="1"/>
</dbReference>
<dbReference type="GO" id="GO:0005886">
    <property type="term" value="C:plasma membrane"/>
    <property type="evidence" value="ECO:0007669"/>
    <property type="project" value="UniProtKB-SubCell"/>
</dbReference>
<dbReference type="EMBL" id="JYIK01000152">
    <property type="protein sequence ID" value="KWX10928.1"/>
    <property type="molecule type" value="Genomic_DNA"/>
</dbReference>
<keyword evidence="3 10" id="KW-0808">Transferase</keyword>
<comment type="subcellular location">
    <subcellularLocation>
        <location evidence="1">Cell membrane</location>
        <topology evidence="1">Multi-pass membrane protein</topology>
    </subcellularLocation>
</comment>
<dbReference type="CDD" id="cd07571">
    <property type="entry name" value="ALP_N-acyl_transferase"/>
    <property type="match status" value="1"/>
</dbReference>
<dbReference type="AlphaFoldDB" id="A0A132NLG5"/>
<gene>
    <name evidence="10" type="ORF">TR74_00735</name>
</gene>
<keyword evidence="2" id="KW-1003">Cell membrane</keyword>
<dbReference type="PANTHER" id="PTHR38686">
    <property type="entry name" value="APOLIPOPROTEIN N-ACYLTRANSFERASE"/>
    <property type="match status" value="1"/>
</dbReference>
<feature type="signal peptide" evidence="8">
    <location>
        <begin position="1"/>
        <end position="19"/>
    </location>
</feature>
<feature type="chain" id="PRO_5007452971" evidence="8">
    <location>
        <begin position="20"/>
        <end position="240"/>
    </location>
</feature>
<dbReference type="Gene3D" id="3.60.110.10">
    <property type="entry name" value="Carbon-nitrogen hydrolase"/>
    <property type="match status" value="1"/>
</dbReference>
<protein>
    <submittedName>
        <fullName evidence="10">Acyltransferase</fullName>
    </submittedName>
</protein>
<sequence length="240" mass="25861">RAVGLVAALLLLGAGPAWHASQPDSRPVAVRVALVQPGPVVDRAERLAVGERMTRALAAQEPDLVVWGESSVGYDLDRHPDVLARLVETARAVRADLLVNVDAERVTGRIAKVSVLVGPDGIEGEYVKTRLVPFGEYVPLRDQLGWLSRVTRATDQDRQRGSGPRALRAGHLTVAPLTCFESTFPDLARAAARNQVQLIAYQSSTWMFQHTWGPEQQAALGAVRAVETGRPTVQAALTGV</sequence>
<dbReference type="PROSITE" id="PS50263">
    <property type="entry name" value="CN_HYDROLASE"/>
    <property type="match status" value="1"/>
</dbReference>
<dbReference type="Proteomes" id="UP000070598">
    <property type="component" value="Unassembled WGS sequence"/>
</dbReference>
<feature type="non-terminal residue" evidence="10">
    <location>
        <position position="240"/>
    </location>
</feature>
<comment type="caution">
    <text evidence="10">The sequence shown here is derived from an EMBL/GenBank/DDBJ whole genome shotgun (WGS) entry which is preliminary data.</text>
</comment>
<dbReference type="InterPro" id="IPR004563">
    <property type="entry name" value="Apolipo_AcylTrfase"/>
</dbReference>
<name>A0A132NLG5_9ACTN</name>
<feature type="non-terminal residue" evidence="10">
    <location>
        <position position="1"/>
    </location>
</feature>
<evidence type="ECO:0000256" key="3">
    <source>
        <dbReference type="ARBA" id="ARBA00022679"/>
    </source>
</evidence>
<keyword evidence="8" id="KW-0732">Signal</keyword>
<evidence type="ECO:0000259" key="9">
    <source>
        <dbReference type="PROSITE" id="PS50263"/>
    </source>
</evidence>
<evidence type="ECO:0000313" key="10">
    <source>
        <dbReference type="EMBL" id="KWX10928.1"/>
    </source>
</evidence>
<feature type="domain" description="CN hydrolase" evidence="9">
    <location>
        <begin position="30"/>
        <end position="240"/>
    </location>
</feature>
<dbReference type="InterPro" id="IPR003010">
    <property type="entry name" value="C-N_Hydrolase"/>
</dbReference>
<proteinExistence type="predicted"/>
<evidence type="ECO:0000256" key="5">
    <source>
        <dbReference type="ARBA" id="ARBA00022989"/>
    </source>
</evidence>
<evidence type="ECO:0000256" key="7">
    <source>
        <dbReference type="ARBA" id="ARBA00023315"/>
    </source>
</evidence>